<evidence type="ECO:0000313" key="2">
    <source>
        <dbReference type="EMBL" id="KAB8345819.1"/>
    </source>
</evidence>
<evidence type="ECO:0000256" key="1">
    <source>
        <dbReference type="SAM" id="MobiDB-lite"/>
    </source>
</evidence>
<keyword evidence="3" id="KW-1185">Reference proteome</keyword>
<evidence type="ECO:0000313" key="3">
    <source>
        <dbReference type="Proteomes" id="UP000327013"/>
    </source>
</evidence>
<protein>
    <submittedName>
        <fullName evidence="2">Uncharacterized protein</fullName>
    </submittedName>
</protein>
<feature type="region of interest" description="Disordered" evidence="1">
    <location>
        <begin position="204"/>
        <end position="226"/>
    </location>
</feature>
<name>A0A5N6KTJ8_9ROSI</name>
<proteinExistence type="predicted"/>
<comment type="caution">
    <text evidence="2">The sequence shown here is derived from an EMBL/GenBank/DDBJ whole genome shotgun (WGS) entry which is preliminary data.</text>
</comment>
<gene>
    <name evidence="2" type="ORF">FH972_022874</name>
</gene>
<sequence>MDTDAALALTAHWSAPVRASAVACAEEITSVLAIVQAGYSLGSALKSFVQDFRHCAADVDALVRIIDATLGVLQDLKLLIVENEHTRAWSPGGLLHAQKCVIDCHEALDELSILVCKTGLDLKKQEVKVSDFDPGTFSALEWAARTKRKVEGCKLELKDAKGEIDLAIGTYQLKLGQRTGTLTQTEAENIYQKCKEAFENRREKGITRRGKKSQRTREYEQRHVKRDCSPLTKERIQILLKEEQVQQEQQKREAKEAKTMAVEEWKAQRLEELAKEKSENDAKREQLRGSLSASGMQPKQIEGVVDSMYPLRASDNIDYLVFPKNAEASPEDRVLDEANAGGSWLRKRLHVFTNRGKTSGKAKDTKSVLNLEIVQKAISATGSLRPLDFWVLYYDGRTWLETVGLEPWLLRKMSDRCKALTDDRPALPSVWNVLSEMPINYRGVVMSYMGEIAIPDQRTLVHLEGVYHQTSIRRKRTWQDILEKKDEKFPEYDSIHPARVWIMSETRTTLSTMIALLDPLDMEPTTRLALSMVV</sequence>
<dbReference type="AlphaFoldDB" id="A0A5N6KTJ8"/>
<feature type="compositionally biased region" description="Basic and acidic residues" evidence="1">
    <location>
        <begin position="273"/>
        <end position="287"/>
    </location>
</feature>
<dbReference type="OrthoDB" id="5431013at2759"/>
<dbReference type="Proteomes" id="UP000327013">
    <property type="component" value="Unassembled WGS sequence"/>
</dbReference>
<feature type="compositionally biased region" description="Basic and acidic residues" evidence="1">
    <location>
        <begin position="215"/>
        <end position="226"/>
    </location>
</feature>
<feature type="region of interest" description="Disordered" evidence="1">
    <location>
        <begin position="273"/>
        <end position="295"/>
    </location>
</feature>
<dbReference type="EMBL" id="VIBQ01000013">
    <property type="protein sequence ID" value="KAB8345819.1"/>
    <property type="molecule type" value="Genomic_DNA"/>
</dbReference>
<reference evidence="2 3" key="1">
    <citation type="submission" date="2019-06" db="EMBL/GenBank/DDBJ databases">
        <title>A chromosomal-level reference genome of Carpinus fangiana (Coryloideae, Betulaceae).</title>
        <authorList>
            <person name="Yang X."/>
            <person name="Wang Z."/>
            <person name="Zhang L."/>
            <person name="Hao G."/>
            <person name="Liu J."/>
            <person name="Yang Y."/>
        </authorList>
    </citation>
    <scope>NUCLEOTIDE SEQUENCE [LARGE SCALE GENOMIC DNA]</scope>
    <source>
        <strain evidence="2">Cfa_2016G</strain>
        <tissue evidence="2">Leaf</tissue>
    </source>
</reference>
<accession>A0A5N6KTJ8</accession>
<organism evidence="2 3">
    <name type="scientific">Carpinus fangiana</name>
    <dbReference type="NCBI Taxonomy" id="176857"/>
    <lineage>
        <taxon>Eukaryota</taxon>
        <taxon>Viridiplantae</taxon>
        <taxon>Streptophyta</taxon>
        <taxon>Embryophyta</taxon>
        <taxon>Tracheophyta</taxon>
        <taxon>Spermatophyta</taxon>
        <taxon>Magnoliopsida</taxon>
        <taxon>eudicotyledons</taxon>
        <taxon>Gunneridae</taxon>
        <taxon>Pentapetalae</taxon>
        <taxon>rosids</taxon>
        <taxon>fabids</taxon>
        <taxon>Fagales</taxon>
        <taxon>Betulaceae</taxon>
        <taxon>Carpinus</taxon>
    </lineage>
</organism>